<gene>
    <name evidence="4" type="ORF">IMW75_14560</name>
</gene>
<protein>
    <submittedName>
        <fullName evidence="4">GNAT family N-acetyltransferase</fullName>
    </submittedName>
</protein>
<evidence type="ECO:0000256" key="2">
    <source>
        <dbReference type="ARBA" id="ARBA00023315"/>
    </source>
</evidence>
<dbReference type="RefSeq" id="WP_205893016.1">
    <property type="nucleotide sequence ID" value="NZ_JADEVO010000018.1"/>
</dbReference>
<evidence type="ECO:0000256" key="1">
    <source>
        <dbReference type="ARBA" id="ARBA00022679"/>
    </source>
</evidence>
<name>A0ABS3AH36_9PSED</name>
<keyword evidence="2" id="KW-0012">Acyltransferase</keyword>
<reference evidence="4 5" key="1">
    <citation type="journal article" date="2021" name="Int. J. Syst. Evol. Microbiol.">
        <title>Pseudomonas piscium sp. nov., Pseudomonas pisciculturae sp. nov., Pseudomonas mucoides sp. nov. and Pseudomonas neuropathica sp. nov. isolated from rainbow trout.</title>
        <authorList>
            <person name="Duman M."/>
            <person name="Mulet M."/>
            <person name="Altun S."/>
            <person name="Saticioglu I.B."/>
            <person name="Gomila M."/>
            <person name="Lalucat J."/>
            <person name="Garcia-Valdes E."/>
        </authorList>
    </citation>
    <scope>NUCLEOTIDE SEQUENCE [LARGE SCALE GENOMIC DNA]</scope>
    <source>
        <strain evidence="4 5">LMG 28632</strain>
    </source>
</reference>
<dbReference type="EMBL" id="JADEVO010000018">
    <property type="protein sequence ID" value="MBN3966492.1"/>
    <property type="molecule type" value="Genomic_DNA"/>
</dbReference>
<dbReference type="InterPro" id="IPR050832">
    <property type="entry name" value="Bact_Acetyltransf"/>
</dbReference>
<dbReference type="InterPro" id="IPR016181">
    <property type="entry name" value="Acyl_CoA_acyltransferase"/>
</dbReference>
<dbReference type="PANTHER" id="PTHR43877:SF2">
    <property type="entry name" value="AMINOALKYLPHOSPHONATE N-ACETYLTRANSFERASE-RELATED"/>
    <property type="match status" value="1"/>
</dbReference>
<dbReference type="Pfam" id="PF00583">
    <property type="entry name" value="Acetyltransf_1"/>
    <property type="match status" value="1"/>
</dbReference>
<dbReference type="Proteomes" id="UP000772591">
    <property type="component" value="Unassembled WGS sequence"/>
</dbReference>
<dbReference type="SUPFAM" id="SSF55729">
    <property type="entry name" value="Acyl-CoA N-acyltransferases (Nat)"/>
    <property type="match status" value="1"/>
</dbReference>
<dbReference type="Gene3D" id="3.40.630.30">
    <property type="match status" value="1"/>
</dbReference>
<keyword evidence="5" id="KW-1185">Reference proteome</keyword>
<dbReference type="CDD" id="cd04301">
    <property type="entry name" value="NAT_SF"/>
    <property type="match status" value="1"/>
</dbReference>
<keyword evidence="1" id="KW-0808">Transferase</keyword>
<evidence type="ECO:0000259" key="3">
    <source>
        <dbReference type="PROSITE" id="PS51186"/>
    </source>
</evidence>
<accession>A0ABS3AH36</accession>
<evidence type="ECO:0000313" key="5">
    <source>
        <dbReference type="Proteomes" id="UP000772591"/>
    </source>
</evidence>
<dbReference type="PROSITE" id="PS51186">
    <property type="entry name" value="GNAT"/>
    <property type="match status" value="1"/>
</dbReference>
<proteinExistence type="predicted"/>
<comment type="caution">
    <text evidence="4">The sequence shown here is derived from an EMBL/GenBank/DDBJ whole genome shotgun (WGS) entry which is preliminary data.</text>
</comment>
<sequence>MTSPTLYRRATSQDLLAICRLGQQLNSLHHQHRPDIYAPSTGDFARDSDFWRPSLEGENQAVFLAEQAATVTGFITVQVTESKGSLMQPQRVGRIGSVCVDQAARGQGVGRALMAQAQAWALDQGAADLRLTVWGFNAPAQRLYAELGFEMRAFEMGKRLTDVQA</sequence>
<dbReference type="PANTHER" id="PTHR43877">
    <property type="entry name" value="AMINOALKYLPHOSPHONATE N-ACETYLTRANSFERASE-RELATED-RELATED"/>
    <property type="match status" value="1"/>
</dbReference>
<evidence type="ECO:0000313" key="4">
    <source>
        <dbReference type="EMBL" id="MBN3966492.1"/>
    </source>
</evidence>
<dbReference type="InterPro" id="IPR000182">
    <property type="entry name" value="GNAT_dom"/>
</dbReference>
<feature type="domain" description="N-acetyltransferase" evidence="3">
    <location>
        <begin position="5"/>
        <end position="165"/>
    </location>
</feature>
<organism evidence="4 5">
    <name type="scientific">Pseudomonas gregormendelii</name>
    <dbReference type="NCBI Taxonomy" id="1628277"/>
    <lineage>
        <taxon>Bacteria</taxon>
        <taxon>Pseudomonadati</taxon>
        <taxon>Pseudomonadota</taxon>
        <taxon>Gammaproteobacteria</taxon>
        <taxon>Pseudomonadales</taxon>
        <taxon>Pseudomonadaceae</taxon>
        <taxon>Pseudomonas</taxon>
    </lineage>
</organism>